<dbReference type="GO" id="GO:0000156">
    <property type="term" value="F:phosphorelay response regulator activity"/>
    <property type="evidence" value="ECO:0007669"/>
    <property type="project" value="TreeGrafter"/>
</dbReference>
<keyword evidence="3" id="KW-0805">Transcription regulation</keyword>
<dbReference type="InterPro" id="IPR011006">
    <property type="entry name" value="CheY-like_superfamily"/>
</dbReference>
<keyword evidence="4" id="KW-0238">DNA-binding</keyword>
<dbReference type="Pfam" id="PF00072">
    <property type="entry name" value="Response_reg"/>
    <property type="match status" value="1"/>
</dbReference>
<dbReference type="InterPro" id="IPR001789">
    <property type="entry name" value="Sig_transdc_resp-reg_receiver"/>
</dbReference>
<dbReference type="InterPro" id="IPR009057">
    <property type="entry name" value="Homeodomain-like_sf"/>
</dbReference>
<dbReference type="SUPFAM" id="SSF52172">
    <property type="entry name" value="CheY-like"/>
    <property type="match status" value="1"/>
</dbReference>
<dbReference type="EMBL" id="JABBXH010000001">
    <property type="protein sequence ID" value="NMP30244.1"/>
    <property type="molecule type" value="Genomic_DNA"/>
</dbReference>
<dbReference type="GO" id="GO:0006355">
    <property type="term" value="P:regulation of DNA-templated transcription"/>
    <property type="evidence" value="ECO:0007669"/>
    <property type="project" value="TreeGrafter"/>
</dbReference>
<proteinExistence type="predicted"/>
<dbReference type="SUPFAM" id="SSF46689">
    <property type="entry name" value="Homeodomain-like"/>
    <property type="match status" value="1"/>
</dbReference>
<dbReference type="GO" id="GO:0032993">
    <property type="term" value="C:protein-DNA complex"/>
    <property type="evidence" value="ECO:0007669"/>
    <property type="project" value="TreeGrafter"/>
</dbReference>
<keyword evidence="9" id="KW-1185">Reference proteome</keyword>
<dbReference type="RefSeq" id="WP_169073574.1">
    <property type="nucleotide sequence ID" value="NZ_JABBXH010000001.1"/>
</dbReference>
<keyword evidence="5" id="KW-0804">Transcription</keyword>
<evidence type="ECO:0000256" key="1">
    <source>
        <dbReference type="ARBA" id="ARBA00022553"/>
    </source>
</evidence>
<gene>
    <name evidence="8" type="ORF">HII17_01610</name>
</gene>
<dbReference type="Gene3D" id="1.10.10.60">
    <property type="entry name" value="Homeodomain-like"/>
    <property type="match status" value="1"/>
</dbReference>
<dbReference type="InterPro" id="IPR002197">
    <property type="entry name" value="HTH_Fis"/>
</dbReference>
<dbReference type="CDD" id="cd17563">
    <property type="entry name" value="REC_RegA-like"/>
    <property type="match status" value="1"/>
</dbReference>
<feature type="domain" description="Response regulatory" evidence="7">
    <location>
        <begin position="3"/>
        <end position="117"/>
    </location>
</feature>
<dbReference type="Gene3D" id="3.40.50.2300">
    <property type="match status" value="1"/>
</dbReference>
<evidence type="ECO:0000259" key="7">
    <source>
        <dbReference type="PROSITE" id="PS50110"/>
    </source>
</evidence>
<feature type="modified residue" description="4-aspartylphosphate" evidence="6">
    <location>
        <position position="52"/>
    </location>
</feature>
<dbReference type="InterPro" id="IPR039420">
    <property type="entry name" value="WalR-like"/>
</dbReference>
<keyword evidence="1 6" id="KW-0597">Phosphoprotein</keyword>
<name>A0A7Y0Q4R2_9GAMM</name>
<organism evidence="8 9">
    <name type="scientific">Thalassotalea algicola</name>
    <dbReference type="NCBI Taxonomy" id="2716224"/>
    <lineage>
        <taxon>Bacteria</taxon>
        <taxon>Pseudomonadati</taxon>
        <taxon>Pseudomonadota</taxon>
        <taxon>Gammaproteobacteria</taxon>
        <taxon>Alteromonadales</taxon>
        <taxon>Colwelliaceae</taxon>
        <taxon>Thalassotalea</taxon>
    </lineage>
</organism>
<evidence type="ECO:0000256" key="6">
    <source>
        <dbReference type="PROSITE-ProRule" id="PRU00169"/>
    </source>
</evidence>
<dbReference type="SMART" id="SM00448">
    <property type="entry name" value="REC"/>
    <property type="match status" value="1"/>
</dbReference>
<dbReference type="PANTHER" id="PTHR48111">
    <property type="entry name" value="REGULATOR OF RPOS"/>
    <property type="match status" value="1"/>
</dbReference>
<comment type="caution">
    <text evidence="8">The sequence shown here is derived from an EMBL/GenBank/DDBJ whole genome shotgun (WGS) entry which is preliminary data.</text>
</comment>
<evidence type="ECO:0000313" key="8">
    <source>
        <dbReference type="EMBL" id="NMP30244.1"/>
    </source>
</evidence>
<accession>A0A7Y0Q4R2</accession>
<keyword evidence="2" id="KW-0902">Two-component regulatory system</keyword>
<evidence type="ECO:0000256" key="4">
    <source>
        <dbReference type="ARBA" id="ARBA00023125"/>
    </source>
</evidence>
<evidence type="ECO:0000313" key="9">
    <source>
        <dbReference type="Proteomes" id="UP000568664"/>
    </source>
</evidence>
<dbReference type="Proteomes" id="UP000568664">
    <property type="component" value="Unassembled WGS sequence"/>
</dbReference>
<reference evidence="8 9" key="1">
    <citation type="submission" date="2020-04" db="EMBL/GenBank/DDBJ databases">
        <title>Thalassotalea sp. M1531, isolated from the surface of marine red alga.</title>
        <authorList>
            <person name="Pang L."/>
            <person name="Lu D.-C."/>
        </authorList>
    </citation>
    <scope>NUCLEOTIDE SEQUENCE [LARGE SCALE GENOMIC DNA]</scope>
    <source>
        <strain evidence="8 9">M1531</strain>
    </source>
</reference>
<sequence>MTKLLIVEDDEAFATTLCRRLAKHGLQVEHASNSTDALLMTRKHLPDAVLLDMHLDGDSGLNLITPIRNVLPDARIVLLTGYASIATAVDAIKLGADDYLAKPADVATILTAIGMTKSTKVGSDNTSEPLSAEQAEWEHLQQVLKINEGNISAAARQLSMHRRTLQRKLKKRPSNH</sequence>
<dbReference type="GO" id="GO:0000976">
    <property type="term" value="F:transcription cis-regulatory region binding"/>
    <property type="evidence" value="ECO:0007669"/>
    <property type="project" value="TreeGrafter"/>
</dbReference>
<dbReference type="PRINTS" id="PR01590">
    <property type="entry name" value="HTHFIS"/>
</dbReference>
<dbReference type="AlphaFoldDB" id="A0A7Y0Q4R2"/>
<evidence type="ECO:0000256" key="2">
    <source>
        <dbReference type="ARBA" id="ARBA00023012"/>
    </source>
</evidence>
<dbReference type="PROSITE" id="PS50110">
    <property type="entry name" value="RESPONSE_REGULATORY"/>
    <property type="match status" value="1"/>
</dbReference>
<protein>
    <submittedName>
        <fullName evidence="8">Response regulator</fullName>
    </submittedName>
</protein>
<dbReference type="Pfam" id="PF02954">
    <property type="entry name" value="HTH_8"/>
    <property type="match status" value="1"/>
</dbReference>
<dbReference type="PANTHER" id="PTHR48111:SF1">
    <property type="entry name" value="TWO-COMPONENT RESPONSE REGULATOR ORR33"/>
    <property type="match status" value="1"/>
</dbReference>
<dbReference type="GO" id="GO:0005829">
    <property type="term" value="C:cytosol"/>
    <property type="evidence" value="ECO:0007669"/>
    <property type="project" value="TreeGrafter"/>
</dbReference>
<evidence type="ECO:0000256" key="3">
    <source>
        <dbReference type="ARBA" id="ARBA00023015"/>
    </source>
</evidence>
<evidence type="ECO:0000256" key="5">
    <source>
        <dbReference type="ARBA" id="ARBA00023163"/>
    </source>
</evidence>